<evidence type="ECO:0000313" key="3">
    <source>
        <dbReference type="EMBL" id="ESO05243.1"/>
    </source>
</evidence>
<evidence type="ECO:0000256" key="2">
    <source>
        <dbReference type="SAM" id="MobiDB-lite"/>
    </source>
</evidence>
<evidence type="ECO:0000256" key="1">
    <source>
        <dbReference type="SAM" id="Coils"/>
    </source>
</evidence>
<accession>T1F4F9</accession>
<dbReference type="OrthoDB" id="7961437at2759"/>
<organism evidence="4 5">
    <name type="scientific">Helobdella robusta</name>
    <name type="common">Californian leech</name>
    <dbReference type="NCBI Taxonomy" id="6412"/>
    <lineage>
        <taxon>Eukaryota</taxon>
        <taxon>Metazoa</taxon>
        <taxon>Spiralia</taxon>
        <taxon>Lophotrochozoa</taxon>
        <taxon>Annelida</taxon>
        <taxon>Clitellata</taxon>
        <taxon>Hirudinea</taxon>
        <taxon>Rhynchobdellida</taxon>
        <taxon>Glossiphoniidae</taxon>
        <taxon>Helobdella</taxon>
    </lineage>
</organism>
<sequence length="373" mass="42628">MAAKRVCIAEILWFLLNNQENLNDEGFKLEVVEFYTNDEILNGKKILLTEIEGLKKDKIKLMARGNTKYDKVSELLELIKLCFDNNLMDLLPTFTIYNIYRIPLRLARDNSKNINDNLIKLNDKIEKNKQLIVQLAKQLNNRSDSARTCNTCEQQSNNGKSRLQRIESVNSASLLSGDNVDNCASKKSWADRTAKRYTSQSESCDEIIGDDGFQVVRSKKRKKSSTSPQLASPKPASKPTSKQMKTYGTGISCPLKASKIIEEKIPYYIRNVSTCNKNIIEDHLKQNNIAFLQCFPVLRKKNPDDPLVEKNQTTESTAFKIIIPLNEREKLVNPDIWPMHTFLREWDYNMSASKKKDGNFRPTTININHGGNS</sequence>
<keyword evidence="1" id="KW-0175">Coiled coil</keyword>
<dbReference type="CTD" id="20203708"/>
<reference evidence="4" key="3">
    <citation type="submission" date="2015-06" db="UniProtKB">
        <authorList>
            <consortium name="EnsemblMetazoa"/>
        </authorList>
    </citation>
    <scope>IDENTIFICATION</scope>
</reference>
<evidence type="ECO:0000313" key="4">
    <source>
        <dbReference type="EnsemblMetazoa" id="HelroP171601"/>
    </source>
</evidence>
<feature type="coiled-coil region" evidence="1">
    <location>
        <begin position="104"/>
        <end position="142"/>
    </location>
</feature>
<reference evidence="5" key="1">
    <citation type="submission" date="2012-12" db="EMBL/GenBank/DDBJ databases">
        <authorList>
            <person name="Hellsten U."/>
            <person name="Grimwood J."/>
            <person name="Chapman J.A."/>
            <person name="Shapiro H."/>
            <person name="Aerts A."/>
            <person name="Otillar R.P."/>
            <person name="Terry A.Y."/>
            <person name="Boore J.L."/>
            <person name="Simakov O."/>
            <person name="Marletaz F."/>
            <person name="Cho S.-J."/>
            <person name="Edsinger-Gonzales E."/>
            <person name="Havlak P."/>
            <person name="Kuo D.-H."/>
            <person name="Larsson T."/>
            <person name="Lv J."/>
            <person name="Arendt D."/>
            <person name="Savage R."/>
            <person name="Osoegawa K."/>
            <person name="de Jong P."/>
            <person name="Lindberg D.R."/>
            <person name="Seaver E.C."/>
            <person name="Weisblat D.A."/>
            <person name="Putnam N.H."/>
            <person name="Grigoriev I.V."/>
            <person name="Rokhsar D.S."/>
        </authorList>
    </citation>
    <scope>NUCLEOTIDE SEQUENCE</scope>
</reference>
<dbReference type="EMBL" id="AMQM01003900">
    <property type="status" value="NOT_ANNOTATED_CDS"/>
    <property type="molecule type" value="Genomic_DNA"/>
</dbReference>
<dbReference type="RefSeq" id="XP_009016558.1">
    <property type="nucleotide sequence ID" value="XM_009018310.1"/>
</dbReference>
<dbReference type="HOGENOM" id="CLU_064172_0_0_1"/>
<reference evidence="3 5" key="2">
    <citation type="journal article" date="2013" name="Nature">
        <title>Insights into bilaterian evolution from three spiralian genomes.</title>
        <authorList>
            <person name="Simakov O."/>
            <person name="Marletaz F."/>
            <person name="Cho S.J."/>
            <person name="Edsinger-Gonzales E."/>
            <person name="Havlak P."/>
            <person name="Hellsten U."/>
            <person name="Kuo D.H."/>
            <person name="Larsson T."/>
            <person name="Lv J."/>
            <person name="Arendt D."/>
            <person name="Savage R."/>
            <person name="Osoegawa K."/>
            <person name="de Jong P."/>
            <person name="Grimwood J."/>
            <person name="Chapman J.A."/>
            <person name="Shapiro H."/>
            <person name="Aerts A."/>
            <person name="Otillar R.P."/>
            <person name="Terry A.Y."/>
            <person name="Boore J.L."/>
            <person name="Grigoriev I.V."/>
            <person name="Lindberg D.R."/>
            <person name="Seaver E.C."/>
            <person name="Weisblat D.A."/>
            <person name="Putnam N.H."/>
            <person name="Rokhsar D.S."/>
        </authorList>
    </citation>
    <scope>NUCLEOTIDE SEQUENCE</scope>
</reference>
<keyword evidence="5" id="KW-1185">Reference proteome</keyword>
<dbReference type="InParanoid" id="T1F4F9"/>
<proteinExistence type="predicted"/>
<dbReference type="Proteomes" id="UP000015101">
    <property type="component" value="Unassembled WGS sequence"/>
</dbReference>
<name>T1F4F9_HELRO</name>
<dbReference type="EMBL" id="KB096365">
    <property type="protein sequence ID" value="ESO05243.1"/>
    <property type="molecule type" value="Genomic_DNA"/>
</dbReference>
<gene>
    <name evidence="4" type="primary">20203708</name>
    <name evidence="3" type="ORF">HELRODRAFT_171601</name>
</gene>
<protein>
    <submittedName>
        <fullName evidence="3 4">Uncharacterized protein</fullName>
    </submittedName>
</protein>
<evidence type="ECO:0000313" key="5">
    <source>
        <dbReference type="Proteomes" id="UP000015101"/>
    </source>
</evidence>
<dbReference type="GeneID" id="20203708"/>
<dbReference type="AlphaFoldDB" id="T1F4F9"/>
<feature type="region of interest" description="Disordered" evidence="2">
    <location>
        <begin position="215"/>
        <end position="245"/>
    </location>
</feature>
<dbReference type="KEGG" id="hro:HELRODRAFT_171601"/>
<dbReference type="EnsemblMetazoa" id="HelroT171601">
    <property type="protein sequence ID" value="HelroP171601"/>
    <property type="gene ID" value="HelroG171601"/>
</dbReference>